<dbReference type="Pfam" id="PF13406">
    <property type="entry name" value="SLT_2"/>
    <property type="match status" value="1"/>
</dbReference>
<dbReference type="PANTHER" id="PTHR30163:SF8">
    <property type="entry name" value="LYTIC MUREIN TRANSGLYCOSYLASE"/>
    <property type="match status" value="1"/>
</dbReference>
<dbReference type="NCBIfam" id="TIGR02283">
    <property type="entry name" value="MltB_2"/>
    <property type="match status" value="1"/>
</dbReference>
<keyword evidence="2" id="KW-0732">Signal</keyword>
<organism evidence="4 5">
    <name type="scientific">Sphingomicrobium clamense</name>
    <dbReference type="NCBI Taxonomy" id="2851013"/>
    <lineage>
        <taxon>Bacteria</taxon>
        <taxon>Pseudomonadati</taxon>
        <taxon>Pseudomonadota</taxon>
        <taxon>Alphaproteobacteria</taxon>
        <taxon>Sphingomonadales</taxon>
        <taxon>Sphingomonadaceae</taxon>
        <taxon>Sphingomicrobium</taxon>
    </lineage>
</organism>
<dbReference type="PANTHER" id="PTHR30163">
    <property type="entry name" value="MEMBRANE-BOUND LYTIC MUREIN TRANSGLYCOSYLASE B"/>
    <property type="match status" value="1"/>
</dbReference>
<evidence type="ECO:0000256" key="2">
    <source>
        <dbReference type="SAM" id="SignalP"/>
    </source>
</evidence>
<sequence>MDMTRPIGATIAAAAMIMATPACGQESDPLAPLDRTETGSASAQGGSFRSYMNYVAQKARSEGVSQRTIDAVIPSLSPNQRVIELDRSQPGGGPGSGIPPYEPYRRRHVTNDIVQRGKAEYRQHYDTLVRIQRETGVDPFMILAIYGKETSYGRITGNFDLPQSLATLAWEGRRRDLFESEFIASLKLMDKGYTRQHLKGSWAGAAGKTQFMPTNILTLAADGDGDGFADIWNSEPDAFASIANYLKQAGWKPGIHWGAAVRVPASLNREAVKSNLVPPRCERVFARHSRFLTVAEWKSLGVRFEGRTLPDDVLATLIEPDGRNATAYLTTQNYRPILDYNCSNFYAITNGLVADAIAR</sequence>
<dbReference type="InterPro" id="IPR043426">
    <property type="entry name" value="MltB-like"/>
</dbReference>
<evidence type="ECO:0000313" key="5">
    <source>
        <dbReference type="Proteomes" id="UP000698028"/>
    </source>
</evidence>
<dbReference type="InterPro" id="IPR011970">
    <property type="entry name" value="MltB_2"/>
</dbReference>
<comment type="caution">
    <text evidence="4">The sequence shown here is derived from an EMBL/GenBank/DDBJ whole genome shotgun (WGS) entry which is preliminary data.</text>
</comment>
<reference evidence="4 5" key="1">
    <citation type="submission" date="2021-07" db="EMBL/GenBank/DDBJ databases">
        <title>The draft genome sequence of Sphingomicrobium sp. B8.</title>
        <authorList>
            <person name="Mu L."/>
        </authorList>
    </citation>
    <scope>NUCLEOTIDE SEQUENCE [LARGE SCALE GENOMIC DNA]</scope>
    <source>
        <strain evidence="4 5">B8</strain>
    </source>
</reference>
<keyword evidence="5" id="KW-1185">Reference proteome</keyword>
<dbReference type="EMBL" id="JAHVAH010000001">
    <property type="protein sequence ID" value="MBW0145168.1"/>
    <property type="molecule type" value="Genomic_DNA"/>
</dbReference>
<proteinExistence type="predicted"/>
<evidence type="ECO:0000256" key="1">
    <source>
        <dbReference type="SAM" id="MobiDB-lite"/>
    </source>
</evidence>
<accession>A0ABS6V6H0</accession>
<name>A0ABS6V6H0_9SPHN</name>
<gene>
    <name evidence="4" type="ORF">KTQ36_07650</name>
</gene>
<dbReference type="InterPro" id="IPR031304">
    <property type="entry name" value="SLT_2"/>
</dbReference>
<feature type="region of interest" description="Disordered" evidence="1">
    <location>
        <begin position="85"/>
        <end position="104"/>
    </location>
</feature>
<dbReference type="Proteomes" id="UP000698028">
    <property type="component" value="Unassembled WGS sequence"/>
</dbReference>
<feature type="chain" id="PRO_5045246660" evidence="2">
    <location>
        <begin position="25"/>
        <end position="359"/>
    </location>
</feature>
<evidence type="ECO:0000313" key="4">
    <source>
        <dbReference type="EMBL" id="MBW0145168.1"/>
    </source>
</evidence>
<evidence type="ECO:0000259" key="3">
    <source>
        <dbReference type="Pfam" id="PF13406"/>
    </source>
</evidence>
<protein>
    <submittedName>
        <fullName evidence="4">Lytic murein transglycosylase</fullName>
    </submittedName>
</protein>
<feature type="signal peptide" evidence="2">
    <location>
        <begin position="1"/>
        <end position="24"/>
    </location>
</feature>
<feature type="domain" description="Transglycosylase SLT" evidence="3">
    <location>
        <begin position="48"/>
        <end position="355"/>
    </location>
</feature>